<dbReference type="SMART" id="SM00332">
    <property type="entry name" value="PP2Cc"/>
    <property type="match status" value="1"/>
</dbReference>
<dbReference type="EMBL" id="CP006734">
    <property type="protein sequence ID" value="AGW41111.1"/>
    <property type="molecule type" value="Genomic_DNA"/>
</dbReference>
<dbReference type="RefSeq" id="WP_021754556.1">
    <property type="nucleotide sequence ID" value="NC_022438.1"/>
</dbReference>
<evidence type="ECO:0000313" key="3">
    <source>
        <dbReference type="Proteomes" id="UP000016743"/>
    </source>
</evidence>
<dbReference type="CDD" id="cd00143">
    <property type="entry name" value="PP2Cc"/>
    <property type="match status" value="1"/>
</dbReference>
<dbReference type="InterPro" id="IPR036457">
    <property type="entry name" value="PPM-type-like_dom_sf"/>
</dbReference>
<feature type="domain" description="PPM-type phosphatase" evidence="1">
    <location>
        <begin position="6"/>
        <end position="242"/>
    </location>
</feature>
<gene>
    <name evidence="2" type="ORF">O159_09950</name>
</gene>
<dbReference type="HOGENOM" id="CLU_034545_0_0_11"/>
<dbReference type="KEGG" id="lxy:O159_09950"/>
<keyword evidence="3" id="KW-1185">Reference proteome</keyword>
<organism evidence="2 3">
    <name type="scientific">Leifsonia xyli subsp. cynodontis DSM 46306</name>
    <dbReference type="NCBI Taxonomy" id="1389489"/>
    <lineage>
        <taxon>Bacteria</taxon>
        <taxon>Bacillati</taxon>
        <taxon>Actinomycetota</taxon>
        <taxon>Actinomycetes</taxon>
        <taxon>Micrococcales</taxon>
        <taxon>Microbacteriaceae</taxon>
        <taxon>Leifsonia</taxon>
    </lineage>
</organism>
<dbReference type="eggNOG" id="COG0631">
    <property type="taxonomic scope" value="Bacteria"/>
</dbReference>
<dbReference type="GO" id="GO:0004722">
    <property type="term" value="F:protein serine/threonine phosphatase activity"/>
    <property type="evidence" value="ECO:0007669"/>
    <property type="project" value="InterPro"/>
</dbReference>
<dbReference type="PANTHER" id="PTHR47992">
    <property type="entry name" value="PROTEIN PHOSPHATASE"/>
    <property type="match status" value="1"/>
</dbReference>
<dbReference type="InterPro" id="IPR001932">
    <property type="entry name" value="PPM-type_phosphatase-like_dom"/>
</dbReference>
<name>U3P5P8_LEIXC</name>
<proteinExistence type="predicted"/>
<dbReference type="STRING" id="1389489.O159_09950"/>
<dbReference type="Gene3D" id="3.60.40.10">
    <property type="entry name" value="PPM-type phosphatase domain"/>
    <property type="match status" value="1"/>
</dbReference>
<dbReference type="Pfam" id="PF13672">
    <property type="entry name" value="PP2C_2"/>
    <property type="match status" value="1"/>
</dbReference>
<dbReference type="OrthoDB" id="9801841at2"/>
<dbReference type="Proteomes" id="UP000016743">
    <property type="component" value="Chromosome"/>
</dbReference>
<evidence type="ECO:0000259" key="1">
    <source>
        <dbReference type="PROSITE" id="PS51746"/>
    </source>
</evidence>
<dbReference type="SUPFAM" id="SSF81606">
    <property type="entry name" value="PP2C-like"/>
    <property type="match status" value="1"/>
</dbReference>
<dbReference type="PROSITE" id="PS51746">
    <property type="entry name" value="PPM_2"/>
    <property type="match status" value="1"/>
</dbReference>
<dbReference type="InterPro" id="IPR015655">
    <property type="entry name" value="PP2C"/>
</dbReference>
<evidence type="ECO:0000313" key="2">
    <source>
        <dbReference type="EMBL" id="AGW41111.1"/>
    </source>
</evidence>
<reference evidence="2 3" key="1">
    <citation type="journal article" date="2013" name="Genome Announc.">
        <title>Complete Genome Sequence of Leifsonia xyli subsp. cynodontis Strain DSM46306, a Gram-Positive Bacterial Pathogen of Grasses.</title>
        <authorList>
            <person name="Monteiro-Vitorello C.B."/>
            <person name="Zerillo M.M."/>
            <person name="Van Sluys M.A."/>
            <person name="Camargo L.E."/>
            <person name="Kitajima J.P."/>
        </authorList>
    </citation>
    <scope>NUCLEOTIDE SEQUENCE [LARGE SCALE GENOMIC DNA]</scope>
    <source>
        <strain evidence="2 3">DSM 46306</strain>
    </source>
</reference>
<dbReference type="SMART" id="SM00331">
    <property type="entry name" value="PP2C_SIG"/>
    <property type="match status" value="1"/>
</dbReference>
<protein>
    <recommendedName>
        <fullName evidence="1">PPM-type phosphatase domain-containing protein</fullName>
    </recommendedName>
</protein>
<dbReference type="AlphaFoldDB" id="U3P5P8"/>
<dbReference type="PATRIC" id="fig|1389489.3.peg.958"/>
<accession>U3P5P8</accession>
<sequence>MIPLVGVSARSDTGAVRHVNEDSLLAQDPVFVVADGMGGHARGDLASRTAVESLARALPAGSAPTADDVVAAIDEANAAVRALSSADESGAAVAGTTLAGVVRVRAPERSGERWMIVNVGDSRVYSWDGRDLRQLTVDHSAVQELMDAGLITAEQAAVHPERNVITRALGAEDVVAPDVEVLSEEEGSQDFLICSDGLTRELSDARIADILAQGHPDPAAVLVTAAVEAGGHDNITAIVLESAVARS</sequence>